<keyword evidence="1" id="KW-0732">Signal</keyword>
<dbReference type="EMBL" id="UINC01131371">
    <property type="protein sequence ID" value="SVD13036.1"/>
    <property type="molecule type" value="Genomic_DNA"/>
</dbReference>
<dbReference type="Gene3D" id="3.40.190.10">
    <property type="entry name" value="Periplasmic binding protein-like II"/>
    <property type="match status" value="2"/>
</dbReference>
<organism evidence="2">
    <name type="scientific">marine metagenome</name>
    <dbReference type="NCBI Taxonomy" id="408172"/>
    <lineage>
        <taxon>unclassified sequences</taxon>
        <taxon>metagenomes</taxon>
        <taxon>ecological metagenomes</taxon>
    </lineage>
</organism>
<accession>A0A382ST39</accession>
<sequence>GMKPLLLPPLLSTLLSALLLPAALPLTCSQDLFAASALRFTAIPDENTARLTERFDKVAAYLSEKTGVDVEYVPVKSYAASVAAFKNDEVQLAWFGGLSGVKARRSVPGSVAIAQGEEDVRFVTYFIANTTTGIDEGEDFPDAVKGHTFTFGSKGSTSGRLMPEYFIRLHYGKAPDKVFKRVGFSGDHSKTLALVQSGSYQVGALNYKVWQNEVKAGKVDSTKVRIIWRTPTYPDYNWTIRGDVEKKYGGGFIGKVQKALLDMKDRSLLDSFPRARFIAADNSMYAPILETGTAIGIIDK</sequence>
<dbReference type="AlphaFoldDB" id="A0A382ST39"/>
<evidence type="ECO:0000313" key="2">
    <source>
        <dbReference type="EMBL" id="SVD13036.1"/>
    </source>
</evidence>
<dbReference type="GO" id="GO:0055085">
    <property type="term" value="P:transmembrane transport"/>
    <property type="evidence" value="ECO:0007669"/>
    <property type="project" value="InterPro"/>
</dbReference>
<reference evidence="2" key="1">
    <citation type="submission" date="2018-05" db="EMBL/GenBank/DDBJ databases">
        <authorList>
            <person name="Lanie J.A."/>
            <person name="Ng W.-L."/>
            <person name="Kazmierczak K.M."/>
            <person name="Andrzejewski T.M."/>
            <person name="Davidsen T.M."/>
            <person name="Wayne K.J."/>
            <person name="Tettelin H."/>
            <person name="Glass J.I."/>
            <person name="Rusch D."/>
            <person name="Podicherti R."/>
            <person name="Tsui H.-C.T."/>
            <person name="Winkler M.E."/>
        </authorList>
    </citation>
    <scope>NUCLEOTIDE SEQUENCE</scope>
</reference>
<feature type="non-terminal residue" evidence="2">
    <location>
        <position position="1"/>
    </location>
</feature>
<name>A0A382ST39_9ZZZZ</name>
<dbReference type="NCBIfam" id="TIGR01098">
    <property type="entry name" value="3A0109s03R"/>
    <property type="match status" value="1"/>
</dbReference>
<protein>
    <recommendedName>
        <fullName evidence="3">Solute-binding protein family 3/N-terminal domain-containing protein</fullName>
    </recommendedName>
</protein>
<dbReference type="PANTHER" id="PTHR35841:SF1">
    <property type="entry name" value="PHOSPHONATES-BINDING PERIPLASMIC PROTEIN"/>
    <property type="match status" value="1"/>
</dbReference>
<dbReference type="PANTHER" id="PTHR35841">
    <property type="entry name" value="PHOSPHONATES-BINDING PERIPLASMIC PROTEIN"/>
    <property type="match status" value="1"/>
</dbReference>
<dbReference type="GO" id="GO:0043190">
    <property type="term" value="C:ATP-binding cassette (ABC) transporter complex"/>
    <property type="evidence" value="ECO:0007669"/>
    <property type="project" value="InterPro"/>
</dbReference>
<dbReference type="InterPro" id="IPR005770">
    <property type="entry name" value="PhnD"/>
</dbReference>
<proteinExistence type="predicted"/>
<evidence type="ECO:0008006" key="3">
    <source>
        <dbReference type="Google" id="ProtNLM"/>
    </source>
</evidence>
<dbReference type="InterPro" id="IPR030836">
    <property type="entry name" value="ABC_peri_PhnD-like"/>
</dbReference>
<dbReference type="Pfam" id="PF12974">
    <property type="entry name" value="Phosphonate-bd"/>
    <property type="match status" value="1"/>
</dbReference>
<evidence type="ECO:0000256" key="1">
    <source>
        <dbReference type="ARBA" id="ARBA00022729"/>
    </source>
</evidence>
<dbReference type="NCBIfam" id="TIGR04553">
    <property type="entry name" value="ABC_peri_selen"/>
    <property type="match status" value="1"/>
</dbReference>
<dbReference type="SUPFAM" id="SSF53850">
    <property type="entry name" value="Periplasmic binding protein-like II"/>
    <property type="match status" value="1"/>
</dbReference>
<gene>
    <name evidence="2" type="ORF">METZ01_LOCUS365890</name>
</gene>